<dbReference type="RefSeq" id="WP_116416068.1">
    <property type="nucleotide sequence ID" value="NZ_NBWZ01000001.1"/>
</dbReference>
<evidence type="ECO:0000256" key="2">
    <source>
        <dbReference type="ARBA" id="ARBA00023277"/>
    </source>
</evidence>
<dbReference type="InterPro" id="IPR050417">
    <property type="entry name" value="Sugar_Epim/Isomerase"/>
</dbReference>
<dbReference type="InterPro" id="IPR036237">
    <property type="entry name" value="Xyl_isomerase-like_sf"/>
</dbReference>
<dbReference type="AlphaFoldDB" id="A0A3E0VMP5"/>
<dbReference type="PANTHER" id="PTHR43489">
    <property type="entry name" value="ISOMERASE"/>
    <property type="match status" value="1"/>
</dbReference>
<evidence type="ECO:0000313" key="5">
    <source>
        <dbReference type="Proteomes" id="UP000256486"/>
    </source>
</evidence>
<comment type="caution">
    <text evidence="4">The sequence shown here is derived from an EMBL/GenBank/DDBJ whole genome shotgun (WGS) entry which is preliminary data.</text>
</comment>
<keyword evidence="2" id="KW-0119">Carbohydrate metabolism</keyword>
<evidence type="ECO:0000256" key="1">
    <source>
        <dbReference type="ARBA" id="ARBA00023235"/>
    </source>
</evidence>
<protein>
    <recommendedName>
        <fullName evidence="3">Xylose isomerase-like TIM barrel domain-containing protein</fullName>
    </recommendedName>
</protein>
<dbReference type="OrthoDB" id="9801426at2"/>
<gene>
    <name evidence="4" type="ORF">B7R54_16885</name>
</gene>
<dbReference type="Proteomes" id="UP000256486">
    <property type="component" value="Unassembled WGS sequence"/>
</dbReference>
<keyword evidence="5" id="KW-1185">Reference proteome</keyword>
<dbReference type="InterPro" id="IPR013022">
    <property type="entry name" value="Xyl_isomerase-like_TIM-brl"/>
</dbReference>
<accession>A0A3E0VMP5</accession>
<sequence length="269" mass="29545">MITLACSSPMVPGSTLTEKAELLGRWGYGGIAVFQPLQDWTEDVRAELVALEGRTGVRPVEFVLVDEIYGRAMSADPDLRARCRAMYREAAGVCAELGAVTEIEYEYGPQDPLPLFEPFQQLDDEQRAGFISFYRELLDIVQGTAGRVLLEPLNRYESRYLNLAADNLAIIDAVAHPNAGLLPDTFHMSIEEADIAETLRRAGFRIAHVHLGDNNRLLPGHGRLDWPGIFGALAEVGYDGWVNLECSTEGDPALTLPASAAFLRTLIDA</sequence>
<evidence type="ECO:0000313" key="4">
    <source>
        <dbReference type="EMBL" id="RFA10693.1"/>
    </source>
</evidence>
<dbReference type="PANTHER" id="PTHR43489:SF7">
    <property type="entry name" value="3-DEHYDRO-D-GULOSIDE 4-EPIMERASE-RELATED"/>
    <property type="match status" value="1"/>
</dbReference>
<keyword evidence="1" id="KW-0413">Isomerase</keyword>
<reference evidence="4 5" key="1">
    <citation type="submission" date="2017-04" db="EMBL/GenBank/DDBJ databases">
        <title>Comparative genome analysis of Subtercola boreus.</title>
        <authorList>
            <person name="Cho Y.-J."/>
            <person name="Cho A."/>
            <person name="Kim O.-S."/>
            <person name="Lee J.-I."/>
        </authorList>
    </citation>
    <scope>NUCLEOTIDE SEQUENCE [LARGE SCALE GENOMIC DNA]</scope>
    <source>
        <strain evidence="4 5">K300</strain>
    </source>
</reference>
<dbReference type="Pfam" id="PF01261">
    <property type="entry name" value="AP_endonuc_2"/>
    <property type="match status" value="1"/>
</dbReference>
<organism evidence="4 5">
    <name type="scientific">Subtercola boreus</name>
    <dbReference type="NCBI Taxonomy" id="120213"/>
    <lineage>
        <taxon>Bacteria</taxon>
        <taxon>Bacillati</taxon>
        <taxon>Actinomycetota</taxon>
        <taxon>Actinomycetes</taxon>
        <taxon>Micrococcales</taxon>
        <taxon>Microbacteriaceae</taxon>
        <taxon>Subtercola</taxon>
    </lineage>
</organism>
<name>A0A3E0VMP5_9MICO</name>
<evidence type="ECO:0000259" key="3">
    <source>
        <dbReference type="Pfam" id="PF01261"/>
    </source>
</evidence>
<proteinExistence type="predicted"/>
<dbReference type="Gene3D" id="3.20.20.150">
    <property type="entry name" value="Divalent-metal-dependent TIM barrel enzymes"/>
    <property type="match status" value="1"/>
</dbReference>
<dbReference type="SUPFAM" id="SSF51658">
    <property type="entry name" value="Xylose isomerase-like"/>
    <property type="match status" value="1"/>
</dbReference>
<dbReference type="GO" id="GO:0016853">
    <property type="term" value="F:isomerase activity"/>
    <property type="evidence" value="ECO:0007669"/>
    <property type="project" value="UniProtKB-KW"/>
</dbReference>
<dbReference type="EMBL" id="NBWZ01000001">
    <property type="protein sequence ID" value="RFA10693.1"/>
    <property type="molecule type" value="Genomic_DNA"/>
</dbReference>
<feature type="domain" description="Xylose isomerase-like TIM barrel" evidence="3">
    <location>
        <begin position="25"/>
        <end position="265"/>
    </location>
</feature>